<comment type="caution">
    <text evidence="2">The sequence shown here is derived from an EMBL/GenBank/DDBJ whole genome shotgun (WGS) entry which is preliminary data.</text>
</comment>
<organism evidence="2 3">
    <name type="scientific">Dethiosulfatarculus sandiegensis</name>
    <dbReference type="NCBI Taxonomy" id="1429043"/>
    <lineage>
        <taxon>Bacteria</taxon>
        <taxon>Pseudomonadati</taxon>
        <taxon>Thermodesulfobacteriota</taxon>
        <taxon>Desulfarculia</taxon>
        <taxon>Desulfarculales</taxon>
        <taxon>Desulfarculaceae</taxon>
        <taxon>Dethiosulfatarculus</taxon>
    </lineage>
</organism>
<protein>
    <submittedName>
        <fullName evidence="2">Uncharacterized protein</fullName>
    </submittedName>
</protein>
<dbReference type="AlphaFoldDB" id="A0A0D2J7Q0"/>
<keyword evidence="3" id="KW-1185">Reference proteome</keyword>
<name>A0A0D2J7Q0_9BACT</name>
<dbReference type="InParanoid" id="A0A0D2J7Q0"/>
<reference evidence="2 3" key="1">
    <citation type="submission" date="2013-11" db="EMBL/GenBank/DDBJ databases">
        <title>Metagenomic analysis of a methanogenic consortium involved in long chain n-alkane degradation.</title>
        <authorList>
            <person name="Davidova I.A."/>
            <person name="Callaghan A.V."/>
            <person name="Wawrik B."/>
            <person name="Pruitt S."/>
            <person name="Marks C."/>
            <person name="Duncan K.E."/>
            <person name="Suflita J.M."/>
        </authorList>
    </citation>
    <scope>NUCLEOTIDE SEQUENCE [LARGE SCALE GENOMIC DNA]</scope>
    <source>
        <strain evidence="2 3">SPR</strain>
    </source>
</reference>
<evidence type="ECO:0000313" key="2">
    <source>
        <dbReference type="EMBL" id="KIX11756.1"/>
    </source>
</evidence>
<gene>
    <name evidence="2" type="ORF">X474_22655</name>
</gene>
<feature type="region of interest" description="Disordered" evidence="1">
    <location>
        <begin position="300"/>
        <end position="319"/>
    </location>
</feature>
<sequence length="1231" mass="134313">MPPFPPVPENKLSLLCFPAKWEDQKLHIRVLTIPRGDPLTAPLITARPPQAPADGPAFAKAEFKFQINLIPSLEDLPDPLSVTKLISLDAPGAPRKKEILTALAGQFDIDPAIEAATANPRRPRGAVKKLLTTSYCRAFAFSTPRTPYAVLDDSYACALRDPCRLQKAPGPSPTQKVSWGKVIAMMMRQHVIAEMAGIIHPLTVDPGEADFFQNGGWVYVTLDPASDYAPHITAAPETAKVYAARIPALSEQARPLFASVLFPVSLSGAVPVGNFDEVFDEAASYDDGFAKIVHSAQATTGDPVGLEDEHSQRPLSDTGIQLGCDDEQQLIWLNRQITDPAVEQRDTPMGLFGFRVDVREKGNSAWHSLMKVTSDPRIGGSAIGNFSGELNVQPAPVQLDNEPDGDYWMATYLTQWEGGSLVVPDPVAKRLSGETGALLESPYLAVEADQVPLRYGKSYEFRMRLVDLSGNSPDESQNPVNPAEAPVARSDFRRFVPPKDLRITDLPKSVDPLNPPAGLTLKRPLLNYPAAVFAGIPNAAEELIQVCEAITDPAAGESPGLPDPDATMVEICVQAAGLDLDTGNDRQESPPLRTVYTTTREFPADSSQELWLEFEYQDVNDISQLSCPASGALPLPTARDLVLTLTPLAKEDPGLDYFGSQEARRGRATDVSVRSTSKDEQKLFVDELSSDRLRAVLLEPDEKDTPSLLARLAAMGRGEESDSHMMGRLALELDLDLRGLTLTGRPGVRTVIGCSKAIAHTLAPDNSSITFNSKADLADIWLNVLTFGLDRDWTWDGLKNIAFEVTRQGADKVGTLFLPKSVNPLVLKNPDRNPNRPDRTCTRFIFFDALDPKPQKSDLPSELEAAYTVTPLFKNEPEDKDGPLTVSLKLPVAAKPTQTPKLASAGVALSPYTRAEDYSYSQAREQALWLEFEQEPQNPLDTYFARMLSHAPDPMLTKGLEVENPPEPALPIPEEPVRVIRPGQSADKAGLGAMQRLVPTDSPRHYILPLPPGLTADSPEMLGFFVYEVRLGHYADTGQEPPDFVWSTARARFGPPLRVKGVQHPKPVLHCQVDNTNDGVLASAEHAVAVHNGGKIKLSPPATDMWIMLYTQVAQIDGEDHRNILLTRRQAKVLKTWQSGSTTMEAAANFGLTKDPRPTAYAGFSHTEIREFLTGLGLPRDAPLSVLAVECLPERDRPADPLGQDLGDVRILRVSPLVPVPQICKHPPCGP</sequence>
<dbReference type="EMBL" id="AZAC01000045">
    <property type="protein sequence ID" value="KIX11756.1"/>
    <property type="molecule type" value="Genomic_DNA"/>
</dbReference>
<dbReference type="Proteomes" id="UP000032233">
    <property type="component" value="Unassembled WGS sequence"/>
</dbReference>
<evidence type="ECO:0000256" key="1">
    <source>
        <dbReference type="SAM" id="MobiDB-lite"/>
    </source>
</evidence>
<accession>A0A0D2J7Q0</accession>
<dbReference type="STRING" id="1429043.X474_22655"/>
<evidence type="ECO:0000313" key="3">
    <source>
        <dbReference type="Proteomes" id="UP000032233"/>
    </source>
</evidence>
<dbReference type="OrthoDB" id="9148571at2"/>
<proteinExistence type="predicted"/>
<dbReference type="RefSeq" id="WP_044351600.1">
    <property type="nucleotide sequence ID" value="NZ_AZAC01000045.1"/>
</dbReference>